<keyword evidence="2" id="KW-1185">Reference proteome</keyword>
<gene>
    <name evidence="1" type="ORF">MHIP_14450</name>
</gene>
<evidence type="ECO:0000313" key="1">
    <source>
        <dbReference type="EMBL" id="GFH00962.1"/>
    </source>
</evidence>
<comment type="caution">
    <text evidence="1">The sequence shown here is derived from an EMBL/GenBank/DDBJ whole genome shotgun (WGS) entry which is preliminary data.</text>
</comment>
<proteinExistence type="predicted"/>
<dbReference type="EMBL" id="BLLB01000002">
    <property type="protein sequence ID" value="GFH00962.1"/>
    <property type="molecule type" value="Genomic_DNA"/>
</dbReference>
<organism evidence="1 2">
    <name type="scientific">Mycolicibacterium hippocampi</name>
    <dbReference type="NCBI Taxonomy" id="659824"/>
    <lineage>
        <taxon>Bacteria</taxon>
        <taxon>Bacillati</taxon>
        <taxon>Actinomycetota</taxon>
        <taxon>Actinomycetes</taxon>
        <taxon>Mycobacteriales</taxon>
        <taxon>Mycobacteriaceae</taxon>
        <taxon>Mycolicibacterium</taxon>
    </lineage>
</organism>
<sequence length="146" mass="16369">MAWDPSEILSSLAQKGLSSRRVAAATASGYVIGLVPEAFLDYVPDLGPEDMGTAGGLAGFVIYVLTTTQTESRARRQLLQACLRGGWQEFAFELKRNGRGDLADKLRAILQMYRRDLISRRDLGFELRRIQREFLSGQRDDVNDEE</sequence>
<dbReference type="RefSeq" id="WP_163887829.1">
    <property type="nucleotide sequence ID" value="NZ_BLLB01000002.1"/>
</dbReference>
<evidence type="ECO:0000313" key="2">
    <source>
        <dbReference type="Proteomes" id="UP000465304"/>
    </source>
</evidence>
<protein>
    <submittedName>
        <fullName evidence="1">Uncharacterized protein</fullName>
    </submittedName>
</protein>
<reference evidence="1 2" key="1">
    <citation type="journal article" date="2019" name="Emerg. Microbes Infect.">
        <title>Comprehensive subspecies identification of 175 nontuberculous mycobacteria species based on 7547 genomic profiles.</title>
        <authorList>
            <person name="Matsumoto Y."/>
            <person name="Kinjo T."/>
            <person name="Motooka D."/>
            <person name="Nabeya D."/>
            <person name="Jung N."/>
            <person name="Uechi K."/>
            <person name="Horii T."/>
            <person name="Iida T."/>
            <person name="Fujita J."/>
            <person name="Nakamura S."/>
        </authorList>
    </citation>
    <scope>NUCLEOTIDE SEQUENCE [LARGE SCALE GENOMIC DNA]</scope>
    <source>
        <strain evidence="1 2">JCM 30996</strain>
    </source>
</reference>
<dbReference type="Proteomes" id="UP000465304">
    <property type="component" value="Unassembled WGS sequence"/>
</dbReference>
<dbReference type="AlphaFoldDB" id="A0A7I9ZIV9"/>
<name>A0A7I9ZIV9_9MYCO</name>
<accession>A0A7I9ZIV9</accession>